<dbReference type="Pfam" id="PF07992">
    <property type="entry name" value="Pyr_redox_2"/>
    <property type="match status" value="1"/>
</dbReference>
<comment type="similarity">
    <text evidence="4">Belongs to the nitrite and sulfite reductase 4Fe-4S domain family.</text>
</comment>
<dbReference type="InterPro" id="IPR041854">
    <property type="entry name" value="BFD-like_2Fe2S-bd_dom_sf"/>
</dbReference>
<keyword evidence="6" id="KW-0479">Metal-binding</keyword>
<feature type="domain" description="FAD/NAD(P)-binding" evidence="12">
    <location>
        <begin position="3"/>
        <end position="288"/>
    </location>
</feature>
<feature type="domain" description="BFD-like [2Fe-2S]-binding" evidence="11">
    <location>
        <begin position="430"/>
        <end position="477"/>
    </location>
</feature>
<reference evidence="13 14" key="1">
    <citation type="submission" date="2015-11" db="EMBL/GenBank/DDBJ databases">
        <authorList>
            <person name="Zhang Y."/>
            <person name="Guo Z."/>
        </authorList>
    </citation>
    <scope>NUCLEOTIDE SEQUENCE [LARGE SCALE GENOMIC DNA]</scope>
    <source>
        <strain evidence="13 14">YFY001</strain>
    </source>
</reference>
<keyword evidence="7" id="KW-0560">Oxidoreductase</keyword>
<evidence type="ECO:0000259" key="12">
    <source>
        <dbReference type="Pfam" id="PF07992"/>
    </source>
</evidence>
<keyword evidence="9" id="KW-0411">Iron-sulfur</keyword>
<dbReference type="InterPro" id="IPR036188">
    <property type="entry name" value="FAD/NAD-bd_sf"/>
</dbReference>
<organism evidence="13 14">
    <name type="scientific">Janibacter indicus</name>
    <dbReference type="NCBI Taxonomy" id="857417"/>
    <lineage>
        <taxon>Bacteria</taxon>
        <taxon>Bacillati</taxon>
        <taxon>Actinomycetota</taxon>
        <taxon>Actinomycetes</taxon>
        <taxon>Micrococcales</taxon>
        <taxon>Intrasporangiaceae</taxon>
        <taxon>Janibacter</taxon>
    </lineage>
</organism>
<dbReference type="RefSeq" id="WP_072625098.1">
    <property type="nucleotide sequence ID" value="NZ_CP013290.1"/>
</dbReference>
<evidence type="ECO:0000256" key="10">
    <source>
        <dbReference type="SAM" id="MobiDB-lite"/>
    </source>
</evidence>
<keyword evidence="8" id="KW-0408">Iron</keyword>
<evidence type="ECO:0000313" key="14">
    <source>
        <dbReference type="Proteomes" id="UP000182938"/>
    </source>
</evidence>
<dbReference type="GO" id="GO:0051536">
    <property type="term" value="F:iron-sulfur cluster binding"/>
    <property type="evidence" value="ECO:0007669"/>
    <property type="project" value="UniProtKB-KW"/>
</dbReference>
<accession>A0A1L3MHP8</accession>
<evidence type="ECO:0000256" key="2">
    <source>
        <dbReference type="ARBA" id="ARBA00001966"/>
    </source>
</evidence>
<protein>
    <submittedName>
        <fullName evidence="13">FAD/NAD(P)-binding oxidoreductase</fullName>
    </submittedName>
</protein>
<dbReference type="InterPro" id="IPR007419">
    <property type="entry name" value="BFD-like_2Fe2S-bd_dom"/>
</dbReference>
<evidence type="ECO:0000256" key="7">
    <source>
        <dbReference type="ARBA" id="ARBA00023002"/>
    </source>
</evidence>
<dbReference type="InterPro" id="IPR052034">
    <property type="entry name" value="NasD-like"/>
</dbReference>
<dbReference type="PRINTS" id="PR00368">
    <property type="entry name" value="FADPNR"/>
</dbReference>
<keyword evidence="14" id="KW-1185">Reference proteome</keyword>
<keyword evidence="5" id="KW-0349">Heme</keyword>
<dbReference type="Proteomes" id="UP000182938">
    <property type="component" value="Chromosome"/>
</dbReference>
<gene>
    <name evidence="13" type="ORF">ASJ30_10750</name>
</gene>
<dbReference type="GO" id="GO:0016491">
    <property type="term" value="F:oxidoreductase activity"/>
    <property type="evidence" value="ECO:0007669"/>
    <property type="project" value="UniProtKB-KW"/>
</dbReference>
<proteinExistence type="inferred from homology"/>
<name>A0A1L3MHP8_9MICO</name>
<dbReference type="EMBL" id="CP013290">
    <property type="protein sequence ID" value="APH01943.1"/>
    <property type="molecule type" value="Genomic_DNA"/>
</dbReference>
<evidence type="ECO:0000256" key="5">
    <source>
        <dbReference type="ARBA" id="ARBA00022617"/>
    </source>
</evidence>
<dbReference type="GO" id="GO:0046872">
    <property type="term" value="F:metal ion binding"/>
    <property type="evidence" value="ECO:0007669"/>
    <property type="project" value="UniProtKB-KW"/>
</dbReference>
<dbReference type="PANTHER" id="PTHR43809:SF1">
    <property type="entry name" value="NITRITE REDUCTASE (NADH) LARGE SUBUNIT"/>
    <property type="match status" value="1"/>
</dbReference>
<evidence type="ECO:0000256" key="3">
    <source>
        <dbReference type="ARBA" id="ARBA00005096"/>
    </source>
</evidence>
<dbReference type="KEGG" id="jte:ASJ30_10750"/>
<feature type="region of interest" description="Disordered" evidence="10">
    <location>
        <begin position="483"/>
        <end position="512"/>
    </location>
</feature>
<evidence type="ECO:0000256" key="8">
    <source>
        <dbReference type="ARBA" id="ARBA00023004"/>
    </source>
</evidence>
<evidence type="ECO:0000256" key="6">
    <source>
        <dbReference type="ARBA" id="ARBA00022723"/>
    </source>
</evidence>
<evidence type="ECO:0000256" key="9">
    <source>
        <dbReference type="ARBA" id="ARBA00023014"/>
    </source>
</evidence>
<dbReference type="Gene3D" id="3.50.50.60">
    <property type="entry name" value="FAD/NAD(P)-binding domain"/>
    <property type="match status" value="2"/>
</dbReference>
<dbReference type="InterPro" id="IPR023753">
    <property type="entry name" value="FAD/NAD-binding_dom"/>
</dbReference>
<comment type="cofactor">
    <cofactor evidence="1">
        <name>siroheme</name>
        <dbReference type="ChEBI" id="CHEBI:60052"/>
    </cofactor>
</comment>
<evidence type="ECO:0000313" key="13">
    <source>
        <dbReference type="EMBL" id="APH01943.1"/>
    </source>
</evidence>
<evidence type="ECO:0000256" key="4">
    <source>
        <dbReference type="ARBA" id="ARBA00010429"/>
    </source>
</evidence>
<dbReference type="Pfam" id="PF04324">
    <property type="entry name" value="Fer2_BFD"/>
    <property type="match status" value="1"/>
</dbReference>
<dbReference type="PANTHER" id="PTHR43809">
    <property type="entry name" value="NITRITE REDUCTASE (NADH) LARGE SUBUNIT"/>
    <property type="match status" value="1"/>
</dbReference>
<sequence length="512" mass="52958">MSHVVVIGYGMVGSRFVEDLTAADHAGEHLVTVLGDEACEPYNRVLLSDVVAGTRGLSSITLPAADHPRVTVQRGVAVRAIDRERRDVVLADDTRVPYDELVIATGAAARVPTVPGLGNGPGRGDLPTGVHVLRSIDDAREIIAATLNARRAIVLGGGVLGLEAASGLARRDLAVTVVHPSPALMERQLDEAASRVVESTLRRTGVDQRVGVGAQEIVVEEGRLRRVHLTNGEVLAADLLVLSTGTVPSTQLAEAAGIDVDRGVLVDADLTTSDPHVHAIGDCAQPPGGASGLVAQGWEQARRLADLLTGRDPETVTTGVGDVVKPKTHGVDIVTMGVCGSGRADEPGLRVVQLSDPSAGRHLEIVVRDGLLLGATTVGAGRVGTDLITTYTRRTPLPADPAHLLLPAVAPAATTTRRDSPSLIPDRATICRCNGVTKGDIRTEFASGATTLEQVAASTRATTGCGGCTDAVCGILDWLGADAGPSQPATAPGEDGFTPGKHDQDRAETRAS</sequence>
<comment type="pathway">
    <text evidence="3">Nitrogen metabolism; nitrate reduction (assimilation).</text>
</comment>
<dbReference type="Gene3D" id="1.10.10.1100">
    <property type="entry name" value="BFD-like [2Fe-2S]-binding domain"/>
    <property type="match status" value="1"/>
</dbReference>
<dbReference type="AlphaFoldDB" id="A0A1L3MHP8"/>
<evidence type="ECO:0000259" key="11">
    <source>
        <dbReference type="Pfam" id="PF04324"/>
    </source>
</evidence>
<dbReference type="SUPFAM" id="SSF51905">
    <property type="entry name" value="FAD/NAD(P)-binding domain"/>
    <property type="match status" value="1"/>
</dbReference>
<comment type="cofactor">
    <cofactor evidence="2">
        <name>[4Fe-4S] cluster</name>
        <dbReference type="ChEBI" id="CHEBI:49883"/>
    </cofactor>
</comment>
<feature type="compositionally biased region" description="Basic and acidic residues" evidence="10">
    <location>
        <begin position="500"/>
        <end position="512"/>
    </location>
</feature>
<evidence type="ECO:0000256" key="1">
    <source>
        <dbReference type="ARBA" id="ARBA00001929"/>
    </source>
</evidence>